<proteinExistence type="predicted"/>
<dbReference type="OrthoDB" id="21819at10239"/>
<gene>
    <name evidence="1" type="primary">ets</name>
</gene>
<dbReference type="Proteomes" id="UP000214542">
    <property type="component" value="Segment"/>
</dbReference>
<dbReference type="KEGG" id="vg:4643004"/>
<sequence length="85" mass="9906">MTVARWHLVPDSVLLKIGEVAQQLDYYLEEYANLEIQIEEEIKYMEVDDGEEIDTIKNFLRNSMSTAEQRDVFALALKLNSLINK</sequence>
<dbReference type="Pfam" id="PF17601">
    <property type="entry name" value="DUF5497"/>
    <property type="match status" value="1"/>
</dbReference>
<dbReference type="RefSeq" id="YP_950764.1">
    <property type="nucleotide sequence ID" value="NC_008725.1"/>
</dbReference>
<dbReference type="EMBL" id="EF125867">
    <property type="protein sequence ID" value="ABL75986.1"/>
    <property type="molecule type" value="Genomic_DNA"/>
</dbReference>
<dbReference type="GeneID" id="4643004"/>
<reference evidence="1 2" key="1">
    <citation type="journal article" date="2008" name="J. Gen. Virol.">
        <title>Genomic and host range studies of Maruca vitrata nucleopolyhedrovirus.</title>
        <authorList>
            <person name="Chen Y.R."/>
            <person name="Wu C.Y."/>
            <person name="Lee S.T."/>
            <person name="Wu Y.J."/>
            <person name="Lo C.F."/>
            <person name="Tsai M.F."/>
            <person name="Wang C.H."/>
        </authorList>
    </citation>
    <scope>NUCLEOTIDE SEQUENCE [LARGE SCALE GENOMIC DNA]</scope>
</reference>
<evidence type="ECO:0000313" key="2">
    <source>
        <dbReference type="Proteomes" id="UP000214542"/>
    </source>
</evidence>
<accession>A1YR96</accession>
<dbReference type="InterPro" id="IPR020312">
    <property type="entry name" value="DUF5497"/>
</dbReference>
<keyword evidence="2" id="KW-1185">Reference proteome</keyword>
<organism evidence="1 2">
    <name type="scientific">Maruca vitrata nucleopolyhedrovirus</name>
    <dbReference type="NCBI Taxonomy" id="1307954"/>
    <lineage>
        <taxon>Viruses</taxon>
        <taxon>Viruses incertae sedis</taxon>
        <taxon>Naldaviricetes</taxon>
        <taxon>Lefavirales</taxon>
        <taxon>Baculoviridae</taxon>
        <taxon>Alphabaculovirus</taxon>
        <taxon>Alphabaculovirus mavitratae</taxon>
    </lineage>
</organism>
<evidence type="ECO:0000313" key="1">
    <source>
        <dbReference type="EMBL" id="ABL75986.1"/>
    </source>
</evidence>
<protein>
    <submittedName>
        <fullName evidence="1">ETS</fullName>
    </submittedName>
</protein>
<name>A1YR96_9ABAC</name>